<reference evidence="11 13" key="1">
    <citation type="journal article" date="2014" name="Genome Announc.">
        <title>Draft Genome Sequence of Xylella fastidiosa Pear Leaf Scorch Strain in Taiwan.</title>
        <authorList>
            <person name="Su C.C."/>
            <person name="Deng W.L."/>
            <person name="Jan F.J."/>
            <person name="Chang C.J."/>
            <person name="Huang H."/>
            <person name="Chen J."/>
        </authorList>
    </citation>
    <scope>NUCLEOTIDE SEQUENCE [LARGE SCALE GENOMIC DNA]</scope>
    <source>
        <strain evidence="11 13">PLS229</strain>
    </source>
</reference>
<dbReference type="InterPro" id="IPR043429">
    <property type="entry name" value="ArtM/GltK/GlnP/TcyL/YhdX-like"/>
</dbReference>
<dbReference type="PROSITE" id="PS50928">
    <property type="entry name" value="ABC_TM1"/>
    <property type="match status" value="1"/>
</dbReference>
<reference evidence="12" key="2">
    <citation type="submission" date="2021-11" db="EMBL/GenBank/DDBJ databases">
        <title>Genome sequence of Xylella taiwanensis PLS432.</title>
        <authorList>
            <person name="Weng L.-W."/>
            <person name="Su C.-C."/>
            <person name="Tsai C.-W."/>
            <person name="Kuo C.-H."/>
        </authorList>
    </citation>
    <scope>NUCLEOTIDE SEQUENCE</scope>
    <source>
        <strain evidence="12">PLS432</strain>
    </source>
</reference>
<accession>Z9JJV4</accession>
<dbReference type="PATRIC" id="fig|1444770.3.peg.1754"/>
<evidence type="ECO:0000313" key="11">
    <source>
        <dbReference type="EMBL" id="EWS78101.1"/>
    </source>
</evidence>
<gene>
    <name evidence="11" type="ORF">AF72_07365</name>
    <name evidence="12" type="ORF">LPH55_00570</name>
</gene>
<keyword evidence="14" id="KW-1185">Reference proteome</keyword>
<evidence type="ECO:0000256" key="3">
    <source>
        <dbReference type="ARBA" id="ARBA00022448"/>
    </source>
</evidence>
<evidence type="ECO:0000256" key="9">
    <source>
        <dbReference type="RuleBase" id="RU363032"/>
    </source>
</evidence>
<dbReference type="GO" id="GO:0015184">
    <property type="term" value="F:L-cystine transmembrane transporter activity"/>
    <property type="evidence" value="ECO:0007669"/>
    <property type="project" value="TreeGrafter"/>
</dbReference>
<comment type="caution">
    <text evidence="11">The sequence shown here is derived from an EMBL/GenBank/DDBJ whole genome shotgun (WGS) entry which is preliminary data.</text>
</comment>
<evidence type="ECO:0000256" key="2">
    <source>
        <dbReference type="ARBA" id="ARBA00010072"/>
    </source>
</evidence>
<evidence type="ECO:0000256" key="7">
    <source>
        <dbReference type="ARBA" id="ARBA00022989"/>
    </source>
</evidence>
<dbReference type="NCBIfam" id="TIGR01726">
    <property type="entry name" value="HEQRo_perm_3TM"/>
    <property type="match status" value="1"/>
</dbReference>
<dbReference type="SUPFAM" id="SSF161098">
    <property type="entry name" value="MetI-like"/>
    <property type="match status" value="1"/>
</dbReference>
<feature type="transmembrane region" description="Helical" evidence="9">
    <location>
        <begin position="192"/>
        <end position="211"/>
    </location>
</feature>
<dbReference type="Gene3D" id="1.10.3720.10">
    <property type="entry name" value="MetI-like"/>
    <property type="match status" value="1"/>
</dbReference>
<dbReference type="Pfam" id="PF00528">
    <property type="entry name" value="BPD_transp_1"/>
    <property type="match status" value="1"/>
</dbReference>
<keyword evidence="7 9" id="KW-1133">Transmembrane helix</keyword>
<evidence type="ECO:0000256" key="8">
    <source>
        <dbReference type="ARBA" id="ARBA00023136"/>
    </source>
</evidence>
<keyword evidence="4" id="KW-1003">Cell membrane</keyword>
<keyword evidence="6" id="KW-0029">Amino-acid transport</keyword>
<keyword evidence="5 9" id="KW-0812">Transmembrane</keyword>
<sequence length="221" mass="24693">MLAGWENFMGDLQEQFPLVLDGVKKTLLLALTVSLTGFLWGIVIFFLSISHHPVIKRLTKIYMDFFIGTPLIIILFVIYYGLPQTGIHLSPFNVALTGFTLNVGAYNAAYMTTAFNAIAPSQAETATVQGFTRWQVFRLILLPQVLLASVPALTNQVVSNIKDSTVAFLIQYPEFFARIQEVAAADFEFFKAYLFAAIVYLILITTIIILVKAAKHCFISR</sequence>
<dbReference type="EMBL" id="JDSQ01000010">
    <property type="protein sequence ID" value="EWS78101.1"/>
    <property type="molecule type" value="Genomic_DNA"/>
</dbReference>
<dbReference type="OrthoDB" id="9771188at2"/>
<dbReference type="InterPro" id="IPR000515">
    <property type="entry name" value="MetI-like"/>
</dbReference>
<dbReference type="STRING" id="1444770.AF72_07365"/>
<dbReference type="PANTHER" id="PTHR30614:SF0">
    <property type="entry name" value="L-CYSTINE TRANSPORT SYSTEM PERMEASE PROTEIN TCYL"/>
    <property type="match status" value="1"/>
</dbReference>
<keyword evidence="3 9" id="KW-0813">Transport</keyword>
<feature type="domain" description="ABC transmembrane type-1" evidence="10">
    <location>
        <begin position="23"/>
        <end position="211"/>
    </location>
</feature>
<evidence type="ECO:0000313" key="12">
    <source>
        <dbReference type="EMBL" id="MCD8471997.1"/>
    </source>
</evidence>
<protein>
    <submittedName>
        <fullName evidence="11">Amino acid ABC transporter permease</fullName>
    </submittedName>
</protein>
<dbReference type="Proteomes" id="UP000020406">
    <property type="component" value="Unassembled WGS sequence"/>
</dbReference>
<feature type="transmembrane region" description="Helical" evidence="9">
    <location>
        <begin position="27"/>
        <end position="49"/>
    </location>
</feature>
<comment type="similarity">
    <text evidence="2">Belongs to the binding-protein-dependent transport system permease family. HisMQ subfamily.</text>
</comment>
<evidence type="ECO:0000256" key="1">
    <source>
        <dbReference type="ARBA" id="ARBA00004429"/>
    </source>
</evidence>
<dbReference type="Proteomes" id="UP001430701">
    <property type="component" value="Unassembled WGS sequence"/>
</dbReference>
<evidence type="ECO:0000259" key="10">
    <source>
        <dbReference type="PROSITE" id="PS50928"/>
    </source>
</evidence>
<dbReference type="RefSeq" id="WP_038271259.1">
    <property type="nucleotide sequence ID" value="NZ_CP053627.1"/>
</dbReference>
<proteinExistence type="inferred from homology"/>
<dbReference type="CDD" id="cd06261">
    <property type="entry name" value="TM_PBP2"/>
    <property type="match status" value="1"/>
</dbReference>
<organism evidence="11 13">
    <name type="scientific">Xylella taiwanensis</name>
    <dbReference type="NCBI Taxonomy" id="1444770"/>
    <lineage>
        <taxon>Bacteria</taxon>
        <taxon>Pseudomonadati</taxon>
        <taxon>Pseudomonadota</taxon>
        <taxon>Gammaproteobacteria</taxon>
        <taxon>Lysobacterales</taxon>
        <taxon>Lysobacteraceae</taxon>
        <taxon>Xylella</taxon>
    </lineage>
</organism>
<dbReference type="PANTHER" id="PTHR30614">
    <property type="entry name" value="MEMBRANE COMPONENT OF AMINO ACID ABC TRANSPORTER"/>
    <property type="match status" value="1"/>
</dbReference>
<dbReference type="GO" id="GO:0043190">
    <property type="term" value="C:ATP-binding cassette (ABC) transporter complex"/>
    <property type="evidence" value="ECO:0007669"/>
    <property type="project" value="InterPro"/>
</dbReference>
<evidence type="ECO:0000256" key="4">
    <source>
        <dbReference type="ARBA" id="ARBA00022475"/>
    </source>
</evidence>
<dbReference type="EMBL" id="JAJPPU010000001">
    <property type="protein sequence ID" value="MCD8471997.1"/>
    <property type="molecule type" value="Genomic_DNA"/>
</dbReference>
<dbReference type="InterPro" id="IPR010065">
    <property type="entry name" value="AA_ABC_transptr_permease_3TM"/>
</dbReference>
<dbReference type="eggNOG" id="COG0765">
    <property type="taxonomic scope" value="Bacteria"/>
</dbReference>
<name>Z9JJV4_9GAMM</name>
<dbReference type="AlphaFoldDB" id="Z9JJV4"/>
<evidence type="ECO:0000313" key="13">
    <source>
        <dbReference type="Proteomes" id="UP000020406"/>
    </source>
</evidence>
<evidence type="ECO:0000313" key="14">
    <source>
        <dbReference type="Proteomes" id="UP001430701"/>
    </source>
</evidence>
<dbReference type="GeneID" id="68901737"/>
<feature type="transmembrane region" description="Helical" evidence="9">
    <location>
        <begin position="61"/>
        <end position="82"/>
    </location>
</feature>
<comment type="subcellular location">
    <subcellularLocation>
        <location evidence="1">Cell inner membrane</location>
        <topology evidence="1">Multi-pass membrane protein</topology>
    </subcellularLocation>
    <subcellularLocation>
        <location evidence="9">Cell membrane</location>
        <topology evidence="9">Multi-pass membrane protein</topology>
    </subcellularLocation>
</comment>
<dbReference type="KEGG" id="xtw:AB672_10580"/>
<keyword evidence="8 9" id="KW-0472">Membrane</keyword>
<evidence type="ECO:0000256" key="5">
    <source>
        <dbReference type="ARBA" id="ARBA00022692"/>
    </source>
</evidence>
<evidence type="ECO:0000256" key="6">
    <source>
        <dbReference type="ARBA" id="ARBA00022970"/>
    </source>
</evidence>
<dbReference type="InterPro" id="IPR035906">
    <property type="entry name" value="MetI-like_sf"/>
</dbReference>